<evidence type="ECO:0000313" key="3">
    <source>
        <dbReference type="Proteomes" id="UP000623608"/>
    </source>
</evidence>
<dbReference type="InterPro" id="IPR006016">
    <property type="entry name" value="UspA"/>
</dbReference>
<dbReference type="AlphaFoldDB" id="A0A919NTN9"/>
<gene>
    <name evidence="2" type="ORF">Ate02nite_60670</name>
</gene>
<sequence>MWKAVVDLAAAEAARRSAPLLIVHAWPGRYSGRTRRKADGTSGIQCRRLLDAIEDRLTSAAWRVPVRTELIHGVAGEVLATHSRNACLLVVGHGDRSAPGTGWGSTATHLTQNCTSPLLVHRGWVGYRGPIIAGVSAQPGERSAAYAFELADQIGARLAAVHVWDRARPGHDGVPSRPLGGNNLERNEAARRLAEALSGWSAAFPQVAMQAVLISELDLPYTLDQASRRGQLLVAGMGRQGRVAGLVAGSVRPAAGRHLLCPVLLVPPTWTMPADAS</sequence>
<comment type="caution">
    <text evidence="2">The sequence shown here is derived from an EMBL/GenBank/DDBJ whole genome shotgun (WGS) entry which is preliminary data.</text>
</comment>
<dbReference type="EMBL" id="BOMY01000039">
    <property type="protein sequence ID" value="GIF23337.1"/>
    <property type="molecule type" value="Genomic_DNA"/>
</dbReference>
<dbReference type="Proteomes" id="UP000623608">
    <property type="component" value="Unassembled WGS sequence"/>
</dbReference>
<evidence type="ECO:0000313" key="2">
    <source>
        <dbReference type="EMBL" id="GIF23337.1"/>
    </source>
</evidence>
<protein>
    <recommendedName>
        <fullName evidence="1">UspA domain-containing protein</fullName>
    </recommendedName>
</protein>
<evidence type="ECO:0000259" key="1">
    <source>
        <dbReference type="Pfam" id="PF00582"/>
    </source>
</evidence>
<organism evidence="2 3">
    <name type="scientific">Paractinoplanes tereljensis</name>
    <dbReference type="NCBI Taxonomy" id="571912"/>
    <lineage>
        <taxon>Bacteria</taxon>
        <taxon>Bacillati</taxon>
        <taxon>Actinomycetota</taxon>
        <taxon>Actinomycetes</taxon>
        <taxon>Micromonosporales</taxon>
        <taxon>Micromonosporaceae</taxon>
        <taxon>Paractinoplanes</taxon>
    </lineage>
</organism>
<feature type="domain" description="UspA" evidence="1">
    <location>
        <begin position="4"/>
        <end position="120"/>
    </location>
</feature>
<dbReference type="InterPro" id="IPR014729">
    <property type="entry name" value="Rossmann-like_a/b/a_fold"/>
</dbReference>
<feature type="domain" description="UspA" evidence="1">
    <location>
        <begin position="131"/>
        <end position="267"/>
    </location>
</feature>
<dbReference type="SUPFAM" id="SSF52402">
    <property type="entry name" value="Adenine nucleotide alpha hydrolases-like"/>
    <property type="match status" value="2"/>
</dbReference>
<accession>A0A919NTN9</accession>
<proteinExistence type="predicted"/>
<keyword evidence="3" id="KW-1185">Reference proteome</keyword>
<reference evidence="2" key="1">
    <citation type="submission" date="2021-01" db="EMBL/GenBank/DDBJ databases">
        <title>Whole genome shotgun sequence of Actinoplanes tereljensis NBRC 105297.</title>
        <authorList>
            <person name="Komaki H."/>
            <person name="Tamura T."/>
        </authorList>
    </citation>
    <scope>NUCLEOTIDE SEQUENCE</scope>
    <source>
        <strain evidence="2">NBRC 105297</strain>
    </source>
</reference>
<dbReference type="Pfam" id="PF00582">
    <property type="entry name" value="Usp"/>
    <property type="match status" value="2"/>
</dbReference>
<dbReference type="Gene3D" id="3.40.50.620">
    <property type="entry name" value="HUPs"/>
    <property type="match status" value="2"/>
</dbReference>
<name>A0A919NTN9_9ACTN</name>